<evidence type="ECO:0000259" key="2">
    <source>
        <dbReference type="Pfam" id="PF00296"/>
    </source>
</evidence>
<accession>A0A6M6JSN0</accession>
<dbReference type="SUPFAM" id="SSF51679">
    <property type="entry name" value="Bacterial luciferase-like"/>
    <property type="match status" value="1"/>
</dbReference>
<dbReference type="PANTHER" id="PTHR43244:SF1">
    <property type="entry name" value="5,10-METHYLENETETRAHYDROMETHANOPTERIN REDUCTASE"/>
    <property type="match status" value="1"/>
</dbReference>
<organism evidence="3 4">
    <name type="scientific">Pseudonocardia broussonetiae</name>
    <dbReference type="NCBI Taxonomy" id="2736640"/>
    <lineage>
        <taxon>Bacteria</taxon>
        <taxon>Bacillati</taxon>
        <taxon>Actinomycetota</taxon>
        <taxon>Actinomycetes</taxon>
        <taxon>Pseudonocardiales</taxon>
        <taxon>Pseudonocardiaceae</taxon>
        <taxon>Pseudonocardia</taxon>
    </lineage>
</organism>
<reference evidence="3 4" key="1">
    <citation type="submission" date="2020-05" db="EMBL/GenBank/DDBJ databases">
        <authorList>
            <person name="Mo P."/>
        </authorList>
    </citation>
    <scope>NUCLEOTIDE SEQUENCE [LARGE SCALE GENOMIC DNA]</scope>
    <source>
        <strain evidence="3 4">Gen01</strain>
    </source>
</reference>
<dbReference type="Proteomes" id="UP000505377">
    <property type="component" value="Chromosome"/>
</dbReference>
<gene>
    <name evidence="3" type="ORF">HOP40_33255</name>
</gene>
<dbReference type="GO" id="GO:0016705">
    <property type="term" value="F:oxidoreductase activity, acting on paired donors, with incorporation or reduction of molecular oxygen"/>
    <property type="evidence" value="ECO:0007669"/>
    <property type="project" value="InterPro"/>
</dbReference>
<dbReference type="KEGG" id="pbro:HOP40_33255"/>
<dbReference type="RefSeq" id="WP_172167074.1">
    <property type="nucleotide sequence ID" value="NZ_CP053564.1"/>
</dbReference>
<dbReference type="EMBL" id="CP053564">
    <property type="protein sequence ID" value="QJY50037.1"/>
    <property type="molecule type" value="Genomic_DNA"/>
</dbReference>
<sequence>MKISCAFATSLDSHEHARIAETLGYERAFFYDSPALYPDVWVQLCRAADRTERIVLGPGVLIPSLRHPMVTASAIGTLASVAGPDRTMVGVGSGFTGRLSMGKRPIPWAKVKEYVLIVQALLRGEEVEWDGGIMTMLAPNDRYAPARPIEVSWVVAANGPKGYGVTRDLGAEVLTILVPNPDFASSVILDFGTVLDEGEDPGSQRVVDAAGHGLSVVLHWAVEHGAIDELMPERGREWAAAYDDVPPEKRHLALHDRHLVAVNERDRPFVTGDLLVKGGLALSASQWRDKLAKLEAGGCTEIAYQPAGPDIPHELEAFAAAVHA</sequence>
<evidence type="ECO:0000313" key="3">
    <source>
        <dbReference type="EMBL" id="QJY50037.1"/>
    </source>
</evidence>
<dbReference type="InterPro" id="IPR050564">
    <property type="entry name" value="F420-G6PD/mer"/>
</dbReference>
<name>A0A6M6JSN0_9PSEU</name>
<dbReference type="PANTHER" id="PTHR43244">
    <property type="match status" value="1"/>
</dbReference>
<feature type="domain" description="Luciferase-like" evidence="2">
    <location>
        <begin position="15"/>
        <end position="202"/>
    </location>
</feature>
<proteinExistence type="predicted"/>
<dbReference type="AlphaFoldDB" id="A0A6M6JSN0"/>
<dbReference type="InterPro" id="IPR036661">
    <property type="entry name" value="Luciferase-like_sf"/>
</dbReference>
<dbReference type="Gene3D" id="3.20.20.30">
    <property type="entry name" value="Luciferase-like domain"/>
    <property type="match status" value="1"/>
</dbReference>
<dbReference type="Pfam" id="PF00296">
    <property type="entry name" value="Bac_luciferase"/>
    <property type="match status" value="1"/>
</dbReference>
<protein>
    <submittedName>
        <fullName evidence="3">LLM class flavin-dependent oxidoreductase</fullName>
    </submittedName>
</protein>
<dbReference type="InterPro" id="IPR011251">
    <property type="entry name" value="Luciferase-like_dom"/>
</dbReference>
<keyword evidence="1" id="KW-0560">Oxidoreductase</keyword>
<evidence type="ECO:0000256" key="1">
    <source>
        <dbReference type="ARBA" id="ARBA00023002"/>
    </source>
</evidence>
<keyword evidence="4" id="KW-1185">Reference proteome</keyword>
<evidence type="ECO:0000313" key="4">
    <source>
        <dbReference type="Proteomes" id="UP000505377"/>
    </source>
</evidence>